<reference evidence="3 5" key="2">
    <citation type="submission" date="2018-11" db="EMBL/GenBank/DDBJ databases">
        <authorList>
            <consortium name="Pathogen Informatics"/>
        </authorList>
    </citation>
    <scope>NUCLEOTIDE SEQUENCE [LARGE SCALE GENOMIC DNA]</scope>
</reference>
<feature type="disulfide bond" evidence="1">
    <location>
        <begin position="35"/>
        <end position="69"/>
    </location>
</feature>
<evidence type="ECO:0000313" key="3">
    <source>
        <dbReference type="EMBL" id="VDN54233.1"/>
    </source>
</evidence>
<organism evidence="4 6">
    <name type="scientific">Dracunculus medinensis</name>
    <name type="common">Guinea worm</name>
    <dbReference type="NCBI Taxonomy" id="318479"/>
    <lineage>
        <taxon>Eukaryota</taxon>
        <taxon>Metazoa</taxon>
        <taxon>Ecdysozoa</taxon>
        <taxon>Nematoda</taxon>
        <taxon>Chromadorea</taxon>
        <taxon>Rhabditida</taxon>
        <taxon>Spirurina</taxon>
        <taxon>Dracunculoidea</taxon>
        <taxon>Dracunculidae</taxon>
        <taxon>Dracunculus</taxon>
    </lineage>
</organism>
<name>A0A0N4URX3_DRAME</name>
<gene>
    <name evidence="3" type="ORF">DME_LOCUS4206</name>
</gene>
<comment type="caution">
    <text evidence="1">Lacks conserved residue(s) required for the propagation of feature annotation.</text>
</comment>
<dbReference type="Pfam" id="PF01549">
    <property type="entry name" value="ShK"/>
    <property type="match status" value="1"/>
</dbReference>
<evidence type="ECO:0000256" key="1">
    <source>
        <dbReference type="PROSITE-ProRule" id="PRU01005"/>
    </source>
</evidence>
<dbReference type="AlphaFoldDB" id="A0A0N4URX3"/>
<keyword evidence="1" id="KW-1015">Disulfide bond</keyword>
<reference evidence="6" key="1">
    <citation type="submission" date="2017-02" db="UniProtKB">
        <authorList>
            <consortium name="WormBaseParasite"/>
        </authorList>
    </citation>
    <scope>IDENTIFICATION</scope>
</reference>
<evidence type="ECO:0000259" key="2">
    <source>
        <dbReference type="PROSITE" id="PS51670"/>
    </source>
</evidence>
<dbReference type="PROSITE" id="PS51670">
    <property type="entry name" value="SHKT"/>
    <property type="match status" value="1"/>
</dbReference>
<dbReference type="InterPro" id="IPR003582">
    <property type="entry name" value="ShKT_dom"/>
</dbReference>
<keyword evidence="5" id="KW-1185">Reference proteome</keyword>
<accession>A0A0N4URX3</accession>
<dbReference type="WBParaSite" id="DME_0001080501-mRNA-1">
    <property type="protein sequence ID" value="DME_0001080501-mRNA-1"/>
    <property type="gene ID" value="DME_0001080501"/>
</dbReference>
<dbReference type="Proteomes" id="UP000038040">
    <property type="component" value="Unplaced"/>
</dbReference>
<evidence type="ECO:0000313" key="5">
    <source>
        <dbReference type="Proteomes" id="UP000274756"/>
    </source>
</evidence>
<sequence length="69" mass="7953">MPKNMFLKRLPYKSTRDTWEIVKSNTVAVPPAGSCRDEHADCPKYRNLCNIGDYATHMRVKCRMTCSLC</sequence>
<proteinExistence type="predicted"/>
<dbReference type="EMBL" id="UYYG01000404">
    <property type="protein sequence ID" value="VDN54233.1"/>
    <property type="molecule type" value="Genomic_DNA"/>
</dbReference>
<evidence type="ECO:0000313" key="6">
    <source>
        <dbReference type="WBParaSite" id="DME_0001080501-mRNA-1"/>
    </source>
</evidence>
<evidence type="ECO:0000313" key="4">
    <source>
        <dbReference type="Proteomes" id="UP000038040"/>
    </source>
</evidence>
<feature type="domain" description="ShKT" evidence="2">
    <location>
        <begin position="35"/>
        <end position="69"/>
    </location>
</feature>
<protein>
    <submittedName>
        <fullName evidence="6">ShKT domain-containing protein</fullName>
    </submittedName>
</protein>
<dbReference type="Proteomes" id="UP000274756">
    <property type="component" value="Unassembled WGS sequence"/>
</dbReference>
<dbReference type="Gene3D" id="1.10.10.1940">
    <property type="match status" value="1"/>
</dbReference>